<evidence type="ECO:0000256" key="1">
    <source>
        <dbReference type="SAM" id="MobiDB-lite"/>
    </source>
</evidence>
<proteinExistence type="predicted"/>
<feature type="region of interest" description="Disordered" evidence="1">
    <location>
        <begin position="26"/>
        <end position="58"/>
    </location>
</feature>
<keyword evidence="4" id="KW-1185">Reference proteome</keyword>
<feature type="compositionally biased region" description="Low complexity" evidence="1">
    <location>
        <begin position="30"/>
        <end position="45"/>
    </location>
</feature>
<feature type="chain" id="PRO_5012059772" evidence="2">
    <location>
        <begin position="22"/>
        <end position="58"/>
    </location>
</feature>
<evidence type="ECO:0000313" key="4">
    <source>
        <dbReference type="Proteomes" id="UP000198284"/>
    </source>
</evidence>
<sequence>MNVKFVIYALMISLVSSVASWQELLKGTPGSASRGGSAWSSSSSTGGYGSSSGGSGHK</sequence>
<dbReference type="EMBL" id="FZOT01000001">
    <property type="protein sequence ID" value="SNS21413.1"/>
    <property type="molecule type" value="Genomic_DNA"/>
</dbReference>
<reference evidence="3 4" key="1">
    <citation type="submission" date="2017-06" db="EMBL/GenBank/DDBJ databases">
        <authorList>
            <person name="Kim H.J."/>
            <person name="Triplett B.A."/>
        </authorList>
    </citation>
    <scope>NUCLEOTIDE SEQUENCE [LARGE SCALE GENOMIC DNA]</scope>
    <source>
        <strain evidence="3 4">U15</strain>
    </source>
</reference>
<organism evidence="3 4">
    <name type="scientific">Noviherbaspirillum humi</name>
    <dbReference type="NCBI Taxonomy" id="1688639"/>
    <lineage>
        <taxon>Bacteria</taxon>
        <taxon>Pseudomonadati</taxon>
        <taxon>Pseudomonadota</taxon>
        <taxon>Betaproteobacteria</taxon>
        <taxon>Burkholderiales</taxon>
        <taxon>Oxalobacteraceae</taxon>
        <taxon>Noviherbaspirillum</taxon>
    </lineage>
</organism>
<accession>A0A239CPU7</accession>
<feature type="signal peptide" evidence="2">
    <location>
        <begin position="1"/>
        <end position="21"/>
    </location>
</feature>
<dbReference type="Proteomes" id="UP000198284">
    <property type="component" value="Unassembled WGS sequence"/>
</dbReference>
<keyword evidence="2" id="KW-0732">Signal</keyword>
<dbReference type="RefSeq" id="WP_176442291.1">
    <property type="nucleotide sequence ID" value="NZ_FZOT01000001.1"/>
</dbReference>
<dbReference type="AlphaFoldDB" id="A0A239CPU7"/>
<feature type="compositionally biased region" description="Gly residues" evidence="1">
    <location>
        <begin position="46"/>
        <end position="58"/>
    </location>
</feature>
<gene>
    <name evidence="3" type="ORF">SAMN06265795_101552</name>
</gene>
<name>A0A239CPU7_9BURK</name>
<evidence type="ECO:0000313" key="3">
    <source>
        <dbReference type="EMBL" id="SNS21413.1"/>
    </source>
</evidence>
<evidence type="ECO:0000256" key="2">
    <source>
        <dbReference type="SAM" id="SignalP"/>
    </source>
</evidence>
<protein>
    <submittedName>
        <fullName evidence="3">Uncharacterized protein</fullName>
    </submittedName>
</protein>